<organism evidence="9 10">
    <name type="scientific">Chaetoceros tenuissimus</name>
    <dbReference type="NCBI Taxonomy" id="426638"/>
    <lineage>
        <taxon>Eukaryota</taxon>
        <taxon>Sar</taxon>
        <taxon>Stramenopiles</taxon>
        <taxon>Ochrophyta</taxon>
        <taxon>Bacillariophyta</taxon>
        <taxon>Coscinodiscophyceae</taxon>
        <taxon>Chaetocerotophycidae</taxon>
        <taxon>Chaetocerotales</taxon>
        <taxon>Chaetocerotaceae</taxon>
        <taxon>Chaetoceros</taxon>
    </lineage>
</organism>
<sequence length="535" mass="57827">MTLYEKLDNFFELTARGTTVFTEFKGAVATFLTLSYILAVNPYILADSGGACVMGDDEDAYNTCIEETRRQMVVATALTSMVGCLIMGLWANLPIAISVGMGVNAYFAYDLVGFHGYGKMTYGAALTAVLIEGICFFVLSITGARGWLIKTFIPDPIKDALPAAIGAFLTHLGLQTLGVVVGDIATAVTLGGCTNENRVKFALFDDFCQANTQDCILGDTYACVTGEMENPTLWLGLAGTILMVVLLAYNVKSSFIIGIGIVTIISWFRGTAVSYFTNDDMGNANFEYFKKVVDLDGLDKVMVKYDFSEAKGSDYVVAVITLLYVDFLGASGTFLAVVRSMKMMDENGDFPRSRAAFSTDAIGTMFGSLFGMSPMTSYIESAAGVEAGARTGLTAVFIAFFFFLSIFFAPIFSSIPPWATGGSLIIVGALMCRSLEDIHWNNPVHAVVAFVTVIMMPLTYSIAYGLIAGIGIWLVIKAIAVLLNKIFGLEDPTIIKEEEQKKTEKTQVVEQPQGSQEKVEETAKNEIKDESGVEA</sequence>
<dbReference type="InterPro" id="IPR045018">
    <property type="entry name" value="Azg-like"/>
</dbReference>
<keyword evidence="3" id="KW-0813">Transport</keyword>
<feature type="transmembrane region" description="Helical" evidence="8">
    <location>
        <begin position="393"/>
        <end position="412"/>
    </location>
</feature>
<dbReference type="EMBL" id="BLLK01000074">
    <property type="protein sequence ID" value="GFH61575.1"/>
    <property type="molecule type" value="Genomic_DNA"/>
</dbReference>
<proteinExistence type="inferred from homology"/>
<evidence type="ECO:0000256" key="3">
    <source>
        <dbReference type="ARBA" id="ARBA00022448"/>
    </source>
</evidence>
<evidence type="ECO:0000256" key="2">
    <source>
        <dbReference type="ARBA" id="ARBA00005697"/>
    </source>
</evidence>
<name>A0AAD3DDV0_9STRA</name>
<evidence type="ECO:0000256" key="7">
    <source>
        <dbReference type="SAM" id="MobiDB-lite"/>
    </source>
</evidence>
<protein>
    <submittedName>
        <fullName evidence="9">Xanthine/uracil permease</fullName>
    </submittedName>
</protein>
<feature type="transmembrane region" description="Helical" evidence="8">
    <location>
        <begin position="122"/>
        <end position="148"/>
    </location>
</feature>
<evidence type="ECO:0000256" key="6">
    <source>
        <dbReference type="ARBA" id="ARBA00023136"/>
    </source>
</evidence>
<evidence type="ECO:0000256" key="4">
    <source>
        <dbReference type="ARBA" id="ARBA00022692"/>
    </source>
</evidence>
<keyword evidence="4 8" id="KW-0812">Transmembrane</keyword>
<keyword evidence="10" id="KW-1185">Reference proteome</keyword>
<evidence type="ECO:0000256" key="8">
    <source>
        <dbReference type="SAM" id="Phobius"/>
    </source>
</evidence>
<dbReference type="Proteomes" id="UP001054902">
    <property type="component" value="Unassembled WGS sequence"/>
</dbReference>
<dbReference type="GO" id="GO:0015854">
    <property type="term" value="P:guanine transport"/>
    <property type="evidence" value="ECO:0007669"/>
    <property type="project" value="TreeGrafter"/>
</dbReference>
<evidence type="ECO:0000313" key="10">
    <source>
        <dbReference type="Proteomes" id="UP001054902"/>
    </source>
</evidence>
<feature type="transmembrane region" description="Helical" evidence="8">
    <location>
        <begin position="232"/>
        <end position="249"/>
    </location>
</feature>
<dbReference type="InterPro" id="IPR006043">
    <property type="entry name" value="NCS2"/>
</dbReference>
<evidence type="ECO:0000256" key="5">
    <source>
        <dbReference type="ARBA" id="ARBA00022989"/>
    </source>
</evidence>
<evidence type="ECO:0000313" key="9">
    <source>
        <dbReference type="EMBL" id="GFH61575.1"/>
    </source>
</evidence>
<accession>A0AAD3DDV0</accession>
<dbReference type="PANTHER" id="PTHR43337">
    <property type="entry name" value="XANTHINE/URACIL PERMEASE C887.17-RELATED"/>
    <property type="match status" value="1"/>
</dbReference>
<feature type="transmembrane region" description="Helical" evidence="8">
    <location>
        <begin position="160"/>
        <end position="181"/>
    </location>
</feature>
<dbReference type="Pfam" id="PF00860">
    <property type="entry name" value="Xan_ur_permease"/>
    <property type="match status" value="2"/>
</dbReference>
<keyword evidence="5 8" id="KW-1133">Transmembrane helix</keyword>
<feature type="transmembrane region" description="Helical" evidence="8">
    <location>
        <begin position="256"/>
        <end position="276"/>
    </location>
</feature>
<evidence type="ECO:0000256" key="1">
    <source>
        <dbReference type="ARBA" id="ARBA00004127"/>
    </source>
</evidence>
<keyword evidence="6 8" id="KW-0472">Membrane</keyword>
<reference evidence="9 10" key="1">
    <citation type="journal article" date="2021" name="Sci. Rep.">
        <title>The genome of the diatom Chaetoceros tenuissimus carries an ancient integrated fragment of an extant virus.</title>
        <authorList>
            <person name="Hongo Y."/>
            <person name="Kimura K."/>
            <person name="Takaki Y."/>
            <person name="Yoshida Y."/>
            <person name="Baba S."/>
            <person name="Kobayashi G."/>
            <person name="Nagasaki K."/>
            <person name="Hano T."/>
            <person name="Tomaru Y."/>
        </authorList>
    </citation>
    <scope>NUCLEOTIDE SEQUENCE [LARGE SCALE GENOMIC DNA]</scope>
    <source>
        <strain evidence="9 10">NIES-3715</strain>
    </source>
</reference>
<dbReference type="GO" id="GO:0005886">
    <property type="term" value="C:plasma membrane"/>
    <property type="evidence" value="ECO:0007669"/>
    <property type="project" value="TreeGrafter"/>
</dbReference>
<feature type="transmembrane region" description="Helical" evidence="8">
    <location>
        <begin position="78"/>
        <end position="102"/>
    </location>
</feature>
<feature type="compositionally biased region" description="Basic and acidic residues" evidence="7">
    <location>
        <begin position="517"/>
        <end position="535"/>
    </location>
</feature>
<comment type="subcellular location">
    <subcellularLocation>
        <location evidence="1">Endomembrane system</location>
        <topology evidence="1">Multi-pass membrane protein</topology>
    </subcellularLocation>
</comment>
<dbReference type="GO" id="GO:0012505">
    <property type="term" value="C:endomembrane system"/>
    <property type="evidence" value="ECO:0007669"/>
    <property type="project" value="UniProtKB-SubCell"/>
</dbReference>
<dbReference type="PANTHER" id="PTHR43337:SF1">
    <property type="entry name" value="XANTHINE_URACIL PERMEASE C887.17-RELATED"/>
    <property type="match status" value="1"/>
</dbReference>
<feature type="transmembrane region" description="Helical" evidence="8">
    <location>
        <begin position="315"/>
        <end position="338"/>
    </location>
</feature>
<gene>
    <name evidence="9" type="ORF">CTEN210_18051</name>
</gene>
<dbReference type="GO" id="GO:0015853">
    <property type="term" value="P:adenine transport"/>
    <property type="evidence" value="ECO:0007669"/>
    <property type="project" value="TreeGrafter"/>
</dbReference>
<feature type="transmembrane region" description="Helical" evidence="8">
    <location>
        <begin position="447"/>
        <end position="476"/>
    </location>
</feature>
<feature type="region of interest" description="Disordered" evidence="7">
    <location>
        <begin position="500"/>
        <end position="535"/>
    </location>
</feature>
<comment type="caution">
    <text evidence="9">The sequence shown here is derived from an EMBL/GenBank/DDBJ whole genome shotgun (WGS) entry which is preliminary data.</text>
</comment>
<dbReference type="GO" id="GO:0005345">
    <property type="term" value="F:purine nucleobase transmembrane transporter activity"/>
    <property type="evidence" value="ECO:0007669"/>
    <property type="project" value="TreeGrafter"/>
</dbReference>
<comment type="similarity">
    <text evidence="2">Belongs to the nucleobase:cation symporter-2 (NCS2) (TC 2.A.40) family. Azg-like subfamily.</text>
</comment>
<dbReference type="AlphaFoldDB" id="A0AAD3DDV0"/>